<keyword evidence="1" id="KW-0812">Transmembrane</keyword>
<dbReference type="PANTHER" id="PTHR35302:SF1">
    <property type="entry name" value="PROTEIN COFACTOR ASSEMBLY OF COMPLEX C SUBUNIT B CCB1, CHLOROPLASTIC"/>
    <property type="match status" value="1"/>
</dbReference>
<dbReference type="PANTHER" id="PTHR35302">
    <property type="match status" value="1"/>
</dbReference>
<feature type="transmembrane region" description="Helical" evidence="1">
    <location>
        <begin position="95"/>
        <end position="114"/>
    </location>
</feature>
<gene>
    <name evidence="2" type="ORF">COCSUDRAFT_29443</name>
</gene>
<dbReference type="Proteomes" id="UP000007264">
    <property type="component" value="Unassembled WGS sequence"/>
</dbReference>
<dbReference type="AlphaFoldDB" id="I0YWT7"/>
<feature type="transmembrane region" description="Helical" evidence="1">
    <location>
        <begin position="60"/>
        <end position="80"/>
    </location>
</feature>
<keyword evidence="1" id="KW-0472">Membrane</keyword>
<dbReference type="RefSeq" id="XP_005647400.1">
    <property type="nucleotide sequence ID" value="XM_005647343.1"/>
</dbReference>
<name>I0YWT7_COCSC</name>
<evidence type="ECO:0000256" key="1">
    <source>
        <dbReference type="SAM" id="Phobius"/>
    </source>
</evidence>
<keyword evidence="1" id="KW-1133">Transmembrane helix</keyword>
<organism evidence="2 3">
    <name type="scientific">Coccomyxa subellipsoidea (strain C-169)</name>
    <name type="common">Green microalga</name>
    <dbReference type="NCBI Taxonomy" id="574566"/>
    <lineage>
        <taxon>Eukaryota</taxon>
        <taxon>Viridiplantae</taxon>
        <taxon>Chlorophyta</taxon>
        <taxon>core chlorophytes</taxon>
        <taxon>Trebouxiophyceae</taxon>
        <taxon>Trebouxiophyceae incertae sedis</taxon>
        <taxon>Coccomyxaceae</taxon>
        <taxon>Coccomyxa</taxon>
        <taxon>Coccomyxa subellipsoidea</taxon>
    </lineage>
</organism>
<dbReference type="GeneID" id="17040843"/>
<evidence type="ECO:0000313" key="2">
    <source>
        <dbReference type="EMBL" id="EIE22856.1"/>
    </source>
</evidence>
<proteinExistence type="predicted"/>
<dbReference type="OrthoDB" id="447756at2759"/>
<protein>
    <submittedName>
        <fullName evidence="2">Uncharacterized protein</fullName>
    </submittedName>
</protein>
<reference evidence="2 3" key="1">
    <citation type="journal article" date="2012" name="Genome Biol.">
        <title>The genome of the polar eukaryotic microalga coccomyxa subellipsoidea reveals traits of cold adaptation.</title>
        <authorList>
            <person name="Blanc G."/>
            <person name="Agarkova I."/>
            <person name="Grimwood J."/>
            <person name="Kuo A."/>
            <person name="Brueggeman A."/>
            <person name="Dunigan D."/>
            <person name="Gurnon J."/>
            <person name="Ladunga I."/>
            <person name="Lindquist E."/>
            <person name="Lucas S."/>
            <person name="Pangilinan J."/>
            <person name="Proschold T."/>
            <person name="Salamov A."/>
            <person name="Schmutz J."/>
            <person name="Weeks D."/>
            <person name="Yamada T."/>
            <person name="Claverie J.M."/>
            <person name="Grigoriev I."/>
            <person name="Van Etten J."/>
            <person name="Lomsadze A."/>
            <person name="Borodovsky M."/>
        </authorList>
    </citation>
    <scope>NUCLEOTIDE SEQUENCE [LARGE SCALE GENOMIC DNA]</scope>
    <source>
        <strain evidence="2 3">C-169</strain>
    </source>
</reference>
<dbReference type="STRING" id="574566.I0YWT7"/>
<keyword evidence="3" id="KW-1185">Reference proteome</keyword>
<dbReference type="EMBL" id="AGSI01000009">
    <property type="protein sequence ID" value="EIE22856.1"/>
    <property type="molecule type" value="Genomic_DNA"/>
</dbReference>
<accession>I0YWT7</accession>
<dbReference type="Pfam" id="PF12046">
    <property type="entry name" value="CCB1"/>
    <property type="match status" value="1"/>
</dbReference>
<dbReference type="InterPro" id="IPR021919">
    <property type="entry name" value="CCB1"/>
</dbReference>
<feature type="transmembrane region" description="Helical" evidence="1">
    <location>
        <begin position="181"/>
        <end position="200"/>
    </location>
</feature>
<comment type="caution">
    <text evidence="2">The sequence shown here is derived from an EMBL/GenBank/DDBJ whole genome shotgun (WGS) entry which is preliminary data.</text>
</comment>
<sequence length="278" mass="30687">MQTGVTARGAFGLHRPQLLSRVARPELSQRKHVANCKTYSRCAKSSRICASSENSRQDAVLTASTSSVALWLLSALPALAEDTVDFSKGGFAKESYYVTLGLFLISLPGLWSQIKRAPKAKKVRKTFEVPGPGNPDAMPLDQRARQVFQYFKKYNYDIAQTGDVIKFSGTYQASRGQAAALIFYVFCGLASTALVLSIAAPFGGSNWYYLTLLSPLSGLYYWQRGTRVEEVQVKMVTADDDSVTDILCEGPEEEMMRLSKELGLNEKGKELVKGLLER</sequence>
<evidence type="ECO:0000313" key="3">
    <source>
        <dbReference type="Proteomes" id="UP000007264"/>
    </source>
</evidence>
<dbReference type="eggNOG" id="ENOG502QR1Q">
    <property type="taxonomic scope" value="Eukaryota"/>
</dbReference>
<dbReference type="KEGG" id="csl:COCSUDRAFT_29443"/>